<proteinExistence type="predicted"/>
<reference evidence="3" key="3">
    <citation type="submission" date="2023-10" db="EMBL/GenBank/DDBJ databases">
        <authorList>
            <person name="guan w."/>
        </authorList>
    </citation>
    <scope>NUCLEOTIDE SEQUENCE</scope>
    <source>
        <strain evidence="3">CICC 11043</strain>
    </source>
</reference>
<feature type="region of interest" description="Disordered" evidence="1">
    <location>
        <begin position="1"/>
        <end position="61"/>
    </location>
</feature>
<evidence type="ECO:0000313" key="2">
    <source>
        <dbReference type="EMBL" id="QEV25881.1"/>
    </source>
</evidence>
<reference evidence="3 5" key="2">
    <citation type="journal article" date="2021" name="J. Microbiol. Biotechnol.">
        <title>An Efficient Markerless Deletion System Suitable for the Industrial Strains of Streptomyces.</title>
        <authorList>
            <person name="Dong J."/>
            <person name="Wei J."/>
            <person name="Li H."/>
            <person name="Zhao S."/>
            <person name="Guan W."/>
        </authorList>
    </citation>
    <scope>NUCLEOTIDE SEQUENCE [LARGE SCALE GENOMIC DNA]</scope>
    <source>
        <strain evidence="3 5">CICC 11043</strain>
    </source>
</reference>
<feature type="compositionally biased region" description="Basic and acidic residues" evidence="1">
    <location>
        <begin position="22"/>
        <end position="36"/>
    </location>
</feature>
<gene>
    <name evidence="2" type="ORF">CP976_18155</name>
    <name evidence="3" type="ORF">R5U08_14515</name>
</gene>
<sequence>MGIFDKFKSQARHKGKQGSDSAEQKMNERTGGKYEDQIDTGQQRVEGQLGMDRDRERPDQQ</sequence>
<accession>A0A5J6I4W7</accession>
<dbReference type="GeneID" id="91417993"/>
<dbReference type="Proteomes" id="UP001305002">
    <property type="component" value="Chromosome"/>
</dbReference>
<evidence type="ECO:0000313" key="3">
    <source>
        <dbReference type="EMBL" id="WOT35272.1"/>
    </source>
</evidence>
<dbReference type="Proteomes" id="UP000326598">
    <property type="component" value="Chromosome"/>
</dbReference>
<dbReference type="InterPro" id="IPR028037">
    <property type="entry name" value="Antitoxin_Rv0909/MT0933"/>
</dbReference>
<organism evidence="2 4">
    <name type="scientific">Streptomyces coeruleorubidus</name>
    <dbReference type="NCBI Taxonomy" id="116188"/>
    <lineage>
        <taxon>Bacteria</taxon>
        <taxon>Bacillati</taxon>
        <taxon>Actinomycetota</taxon>
        <taxon>Actinomycetes</taxon>
        <taxon>Kitasatosporales</taxon>
        <taxon>Streptomycetaceae</taxon>
        <taxon>Streptomyces</taxon>
    </lineage>
</organism>
<keyword evidence="5" id="KW-1185">Reference proteome</keyword>
<name>A0A5J6I4W7_STRC4</name>
<feature type="compositionally biased region" description="Basic and acidic residues" evidence="1">
    <location>
        <begin position="51"/>
        <end position="61"/>
    </location>
</feature>
<dbReference type="EMBL" id="CP023694">
    <property type="protein sequence ID" value="QEV25881.1"/>
    <property type="molecule type" value="Genomic_DNA"/>
</dbReference>
<evidence type="ECO:0000313" key="5">
    <source>
        <dbReference type="Proteomes" id="UP001305002"/>
    </source>
</evidence>
<evidence type="ECO:0000313" key="4">
    <source>
        <dbReference type="Proteomes" id="UP000326598"/>
    </source>
</evidence>
<dbReference type="KEGG" id="scoe:CP976_18155"/>
<reference evidence="3" key="4">
    <citation type="journal article" date="2024" name="Microb. Biotechnol.">
        <title>The involvement of multiple ABC transporters in daunorubicin efflux in Streptomyces coeruleorubidus.</title>
        <authorList>
            <person name="Dong J."/>
            <person name="Ning J."/>
            <person name="Tian Y."/>
            <person name="Li H."/>
            <person name="Chen H."/>
            <person name="Guan W."/>
        </authorList>
    </citation>
    <scope>NUCLEOTIDE SEQUENCE</scope>
    <source>
        <strain evidence="3">CICC 11043</strain>
    </source>
</reference>
<dbReference type="AlphaFoldDB" id="A0A5J6I4W7"/>
<dbReference type="Pfam" id="PF14013">
    <property type="entry name" value="MT0933_antitox"/>
    <property type="match status" value="1"/>
</dbReference>
<dbReference type="EMBL" id="CP137524">
    <property type="protein sequence ID" value="WOT35272.1"/>
    <property type="molecule type" value="Genomic_DNA"/>
</dbReference>
<reference evidence="2 4" key="1">
    <citation type="submission" date="2017-09" db="EMBL/GenBank/DDBJ databases">
        <authorList>
            <person name="Lee N."/>
            <person name="Cho B.-K."/>
        </authorList>
    </citation>
    <scope>NUCLEOTIDE SEQUENCE [LARGE SCALE GENOMIC DNA]</scope>
    <source>
        <strain evidence="2 4">ATCC 13740</strain>
    </source>
</reference>
<dbReference type="RefSeq" id="WP_150481322.1">
    <property type="nucleotide sequence ID" value="NZ_BMSO01000006.1"/>
</dbReference>
<protein>
    <submittedName>
        <fullName evidence="2">Antitoxin</fullName>
    </submittedName>
</protein>
<evidence type="ECO:0000256" key="1">
    <source>
        <dbReference type="SAM" id="MobiDB-lite"/>
    </source>
</evidence>